<evidence type="ECO:0000256" key="1">
    <source>
        <dbReference type="SAM" id="Phobius"/>
    </source>
</evidence>
<proteinExistence type="predicted"/>
<feature type="transmembrane region" description="Helical" evidence="1">
    <location>
        <begin position="29"/>
        <end position="49"/>
    </location>
</feature>
<dbReference type="AlphaFoldDB" id="A0A1H7W3L7"/>
<dbReference type="RefSeq" id="WP_161791218.1">
    <property type="nucleotide sequence ID" value="NZ_BBPN01000007.1"/>
</dbReference>
<dbReference type="Proteomes" id="UP000183015">
    <property type="component" value="Unassembled WGS sequence"/>
</dbReference>
<keyword evidence="1" id="KW-0812">Transmembrane</keyword>
<reference evidence="3" key="1">
    <citation type="submission" date="2016-10" db="EMBL/GenBank/DDBJ databases">
        <authorList>
            <person name="Varghese N."/>
        </authorList>
    </citation>
    <scope>NUCLEOTIDE SEQUENCE [LARGE SCALE GENOMIC DNA]</scope>
    <source>
        <strain evidence="3">DSM 45096 / BCRC 16803 / CGMCC 4.1857 / CIP 109030 / JCM 12277 / KCTC 19219 / NBRC 100920 / 33214</strain>
    </source>
</reference>
<dbReference type="EMBL" id="FOAZ01000019">
    <property type="protein sequence ID" value="SEM16182.1"/>
    <property type="molecule type" value="Genomic_DNA"/>
</dbReference>
<evidence type="ECO:0000313" key="3">
    <source>
        <dbReference type="Proteomes" id="UP000183015"/>
    </source>
</evidence>
<protein>
    <submittedName>
        <fullName evidence="2">Uncharacterized protein</fullName>
    </submittedName>
</protein>
<accession>A0A1H7W3L7</accession>
<gene>
    <name evidence="2" type="ORF">SAMN05414137_119201</name>
</gene>
<dbReference type="eggNOG" id="ENOG5031PDV">
    <property type="taxonomic scope" value="Bacteria"/>
</dbReference>
<name>A0A1H7W3L7_STRJI</name>
<sequence>MMKGIAFICGVLFVLMGMGHWQQDQNPWWLTASIVVALFTVVGGLGSLFKRGK</sequence>
<keyword evidence="1" id="KW-0472">Membrane</keyword>
<keyword evidence="3" id="KW-1185">Reference proteome</keyword>
<evidence type="ECO:0000313" key="2">
    <source>
        <dbReference type="EMBL" id="SEM16182.1"/>
    </source>
</evidence>
<organism evidence="2 3">
    <name type="scientific">Streptacidiphilus jiangxiensis</name>
    <dbReference type="NCBI Taxonomy" id="235985"/>
    <lineage>
        <taxon>Bacteria</taxon>
        <taxon>Bacillati</taxon>
        <taxon>Actinomycetota</taxon>
        <taxon>Actinomycetes</taxon>
        <taxon>Kitasatosporales</taxon>
        <taxon>Streptomycetaceae</taxon>
        <taxon>Streptacidiphilus</taxon>
    </lineage>
</organism>
<keyword evidence="1" id="KW-1133">Transmembrane helix</keyword>
<dbReference type="STRING" id="235985.SAMN05414137_119201"/>